<evidence type="ECO:0000256" key="1">
    <source>
        <dbReference type="ARBA" id="ARBA00001947"/>
    </source>
</evidence>
<dbReference type="PROSITE" id="PS00059">
    <property type="entry name" value="ADH_ZINC"/>
    <property type="match status" value="1"/>
</dbReference>
<dbReference type="InterPro" id="IPR020843">
    <property type="entry name" value="ER"/>
</dbReference>
<dbReference type="GO" id="GO:0008270">
    <property type="term" value="F:zinc ion binding"/>
    <property type="evidence" value="ECO:0007669"/>
    <property type="project" value="InterPro"/>
</dbReference>
<feature type="domain" description="Enoyl reductase (ER)" evidence="7">
    <location>
        <begin position="11"/>
        <end position="357"/>
    </location>
</feature>
<evidence type="ECO:0000256" key="4">
    <source>
        <dbReference type="ARBA" id="ARBA00022833"/>
    </source>
</evidence>
<dbReference type="InterPro" id="IPR011032">
    <property type="entry name" value="GroES-like_sf"/>
</dbReference>
<dbReference type="Gene3D" id="3.40.50.720">
    <property type="entry name" value="NAD(P)-binding Rossmann-like Domain"/>
    <property type="match status" value="1"/>
</dbReference>
<dbReference type="Gene3D" id="3.90.180.10">
    <property type="entry name" value="Medium-chain alcohol dehydrogenases, catalytic domain"/>
    <property type="match status" value="1"/>
</dbReference>
<evidence type="ECO:0000256" key="5">
    <source>
        <dbReference type="ARBA" id="ARBA00023002"/>
    </source>
</evidence>
<dbReference type="InterPro" id="IPR013149">
    <property type="entry name" value="ADH-like_C"/>
</dbReference>
<dbReference type="SMART" id="SM00829">
    <property type="entry name" value="PKS_ER"/>
    <property type="match status" value="1"/>
</dbReference>
<dbReference type="EMBL" id="CP011376">
    <property type="protein sequence ID" value="AKG07623.1"/>
    <property type="molecule type" value="Genomic_DNA"/>
</dbReference>
<evidence type="ECO:0000256" key="2">
    <source>
        <dbReference type="ARBA" id="ARBA00008072"/>
    </source>
</evidence>
<dbReference type="SUPFAM" id="SSF50129">
    <property type="entry name" value="GroES-like"/>
    <property type="match status" value="1"/>
</dbReference>
<dbReference type="InterPro" id="IPR002328">
    <property type="entry name" value="ADH_Zn_CS"/>
</dbReference>
<gene>
    <name evidence="8" type="ORF">AAX06_04985</name>
</gene>
<dbReference type="AlphaFoldDB" id="A0AAC8T883"/>
<dbReference type="Pfam" id="PF08240">
    <property type="entry name" value="ADH_N"/>
    <property type="match status" value="1"/>
</dbReference>
<evidence type="ECO:0000256" key="6">
    <source>
        <dbReference type="RuleBase" id="RU361277"/>
    </source>
</evidence>
<organism evidence="8 9">
    <name type="scientific">Moraxella bovoculi</name>
    <dbReference type="NCBI Taxonomy" id="386891"/>
    <lineage>
        <taxon>Bacteria</taxon>
        <taxon>Pseudomonadati</taxon>
        <taxon>Pseudomonadota</taxon>
        <taxon>Gammaproteobacteria</taxon>
        <taxon>Moraxellales</taxon>
        <taxon>Moraxellaceae</taxon>
        <taxon>Moraxella</taxon>
    </lineage>
</organism>
<dbReference type="InterPro" id="IPR036291">
    <property type="entry name" value="NAD(P)-bd_dom_sf"/>
</dbReference>
<comment type="similarity">
    <text evidence="2 6">Belongs to the zinc-containing alcohol dehydrogenase family.</text>
</comment>
<sequence>MTTMKAMTYYGENDIRFEDRPVPTIIDPTDAIIRMTKTTICGTDLGIWKGKNPEIEAAARDKTGEWNGRILGHEGVGIVEEVGSAVKNFKKGDKVIVSCVSRCGSCENCQKQLYAHCRQGGGWIMGYMIDGTQAEYVRTPFADNSLYHLPDNMNTDVAVFLSDALPTGHEIGVQYGDVKPGDAIAIVGAGPVGMGCLLTAQFYSPATIIVVDLDDNRLRMAKEMGATHTINSGKEDAVARILEITDGRGLDCAMEAVGIPATWDICQQSVKEGGNIANVGVHGQPVSFALEKLWIKNLKITTGLVNANTTGMLLKSCECSKLPMDKLATHHFKFSEMEKAYDVFKHADQTGAMKVIIEYD</sequence>
<dbReference type="Proteomes" id="UP000077465">
    <property type="component" value="Chromosome"/>
</dbReference>
<evidence type="ECO:0000259" key="7">
    <source>
        <dbReference type="SMART" id="SM00829"/>
    </source>
</evidence>
<dbReference type="GO" id="GO:0016616">
    <property type="term" value="F:oxidoreductase activity, acting on the CH-OH group of donors, NAD or NADP as acceptor"/>
    <property type="evidence" value="ECO:0007669"/>
    <property type="project" value="UniProtKB-ARBA"/>
</dbReference>
<keyword evidence="5" id="KW-0560">Oxidoreductase</keyword>
<accession>A0AAC8T883</accession>
<dbReference type="PANTHER" id="PTHR42813:SF4">
    <property type="entry name" value="NADP-DEPENDENT ISOPROPANOL DEHYDROGENASE"/>
    <property type="match status" value="1"/>
</dbReference>
<keyword evidence="3 6" id="KW-0479">Metal-binding</keyword>
<comment type="cofactor">
    <cofactor evidence="1 6">
        <name>Zn(2+)</name>
        <dbReference type="ChEBI" id="CHEBI:29105"/>
    </cofactor>
</comment>
<name>A0AAC8T883_9GAMM</name>
<dbReference type="RefSeq" id="WP_046696709.1">
    <property type="nucleotide sequence ID" value="NZ_CP011376.1"/>
</dbReference>
<dbReference type="Pfam" id="PF00107">
    <property type="entry name" value="ADH_zinc_N"/>
    <property type="match status" value="1"/>
</dbReference>
<dbReference type="SUPFAM" id="SSF51735">
    <property type="entry name" value="NAD(P)-binding Rossmann-fold domains"/>
    <property type="match status" value="1"/>
</dbReference>
<evidence type="ECO:0000313" key="9">
    <source>
        <dbReference type="Proteomes" id="UP000077465"/>
    </source>
</evidence>
<evidence type="ECO:0000313" key="8">
    <source>
        <dbReference type="EMBL" id="AKG07623.1"/>
    </source>
</evidence>
<evidence type="ECO:0000256" key="3">
    <source>
        <dbReference type="ARBA" id="ARBA00022723"/>
    </source>
</evidence>
<proteinExistence type="inferred from homology"/>
<dbReference type="InterPro" id="IPR013154">
    <property type="entry name" value="ADH-like_N"/>
</dbReference>
<protein>
    <submittedName>
        <fullName evidence="8">Alcohol dehydrogenase</fullName>
    </submittedName>
</protein>
<keyword evidence="4 6" id="KW-0862">Zinc</keyword>
<dbReference type="CDD" id="cd08286">
    <property type="entry name" value="FDH_like_ADH2"/>
    <property type="match status" value="1"/>
</dbReference>
<dbReference type="PANTHER" id="PTHR42813">
    <property type="entry name" value="ZINC-TYPE ALCOHOL DEHYDROGENASE-LIKE"/>
    <property type="match status" value="1"/>
</dbReference>
<reference evidence="8 9" key="1">
    <citation type="submission" date="2015-05" db="EMBL/GenBank/DDBJ databases">
        <authorList>
            <person name="Dickey A."/>
            <person name="Clawson M."/>
            <person name="Bono J."/>
            <person name="Loy J.D."/>
        </authorList>
    </citation>
    <scope>NUCLEOTIDE SEQUENCE [LARGE SCALE GENOMIC DNA]</scope>
    <source>
        <strain evidence="8 9">22581</strain>
    </source>
</reference>